<organism evidence="7">
    <name type="scientific">Solanum lycopersicum</name>
    <name type="common">Tomato</name>
    <name type="synonym">Lycopersicon esculentum</name>
    <dbReference type="NCBI Taxonomy" id="4081"/>
    <lineage>
        <taxon>Eukaryota</taxon>
        <taxon>Viridiplantae</taxon>
        <taxon>Streptophyta</taxon>
        <taxon>Embryophyta</taxon>
        <taxon>Tracheophyta</taxon>
        <taxon>Spermatophyta</taxon>
        <taxon>Magnoliopsida</taxon>
        <taxon>eudicotyledons</taxon>
        <taxon>Gunneridae</taxon>
        <taxon>Pentapetalae</taxon>
        <taxon>asterids</taxon>
        <taxon>lamiids</taxon>
        <taxon>Solanales</taxon>
        <taxon>Solanaceae</taxon>
        <taxon>Solanoideae</taxon>
        <taxon>Solaneae</taxon>
        <taxon>Solanum</taxon>
        <taxon>Solanum subgen. Lycopersicon</taxon>
    </lineage>
</organism>
<comment type="subcellular location">
    <subcellularLocation>
        <location evidence="1 6">Secreted</location>
    </subcellularLocation>
</comment>
<name>A0A3Q7J3U7_SOLLC</name>
<dbReference type="EnsemblPlants" id="Solyc09g091320.1.1">
    <property type="protein sequence ID" value="Solyc09g091320.1.1.1"/>
    <property type="gene ID" value="Solyc09g091320.1"/>
</dbReference>
<reference evidence="7" key="1">
    <citation type="journal article" date="2012" name="Nature">
        <title>The tomato genome sequence provides insights into fleshy fruit evolution.</title>
        <authorList>
            <consortium name="Tomato Genome Consortium"/>
        </authorList>
    </citation>
    <scope>NUCLEOTIDE SEQUENCE [LARGE SCALE GENOMIC DNA]</scope>
    <source>
        <strain evidence="7">cv. Heinz 1706</strain>
    </source>
</reference>
<keyword evidence="4 6" id="KW-0964">Secreted</keyword>
<evidence type="ECO:0000313" key="7">
    <source>
        <dbReference type="EnsemblPlants" id="Solyc09g091320.1.1.1"/>
    </source>
</evidence>
<dbReference type="PANTHER" id="PTHR31232:SF172">
    <property type="entry name" value="S-PROTEIN HOMOLOG"/>
    <property type="match status" value="1"/>
</dbReference>
<dbReference type="AlphaFoldDB" id="A0A3Q7J3U7"/>
<dbReference type="InterPro" id="IPR010264">
    <property type="entry name" value="Self-incomp_S1"/>
</dbReference>
<dbReference type="PaxDb" id="4081-Solyc09g091320.1.1"/>
<dbReference type="Gramene" id="Solyc09g091320.1.1">
    <property type="protein sequence ID" value="Solyc09g091320.1.1.1"/>
    <property type="gene ID" value="Solyc09g091320.1"/>
</dbReference>
<evidence type="ECO:0000256" key="1">
    <source>
        <dbReference type="ARBA" id="ARBA00004613"/>
    </source>
</evidence>
<accession>A0A3Q7J3U7</accession>
<reference evidence="7" key="2">
    <citation type="submission" date="2019-01" db="UniProtKB">
        <authorList>
            <consortium name="EnsemblPlants"/>
        </authorList>
    </citation>
    <scope>IDENTIFICATION</scope>
    <source>
        <strain evidence="7">cv. Heinz 1706</strain>
    </source>
</reference>
<dbReference type="PANTHER" id="PTHR31232">
    <property type="match status" value="1"/>
</dbReference>
<feature type="chain" id="PRO_5025087838" description="S-protein homolog" evidence="6">
    <location>
        <begin position="20"/>
        <end position="144"/>
    </location>
</feature>
<dbReference type="GO" id="GO:0060320">
    <property type="term" value="P:rejection of self pollen"/>
    <property type="evidence" value="ECO:0007669"/>
    <property type="project" value="UniProtKB-KW"/>
</dbReference>
<evidence type="ECO:0000313" key="8">
    <source>
        <dbReference type="Proteomes" id="UP000004994"/>
    </source>
</evidence>
<keyword evidence="5 6" id="KW-0732">Signal</keyword>
<evidence type="ECO:0000256" key="2">
    <source>
        <dbReference type="ARBA" id="ARBA00005581"/>
    </source>
</evidence>
<evidence type="ECO:0000256" key="4">
    <source>
        <dbReference type="ARBA" id="ARBA00022525"/>
    </source>
</evidence>
<evidence type="ECO:0000256" key="6">
    <source>
        <dbReference type="RuleBase" id="RU367044"/>
    </source>
</evidence>
<feature type="signal peptide" evidence="6">
    <location>
        <begin position="1"/>
        <end position="19"/>
    </location>
</feature>
<keyword evidence="8" id="KW-1185">Reference proteome</keyword>
<evidence type="ECO:0000256" key="5">
    <source>
        <dbReference type="ARBA" id="ARBA00022729"/>
    </source>
</evidence>
<dbReference type="OMA" id="NDCSAND"/>
<dbReference type="InParanoid" id="A0A3Q7J3U7"/>
<dbReference type="Pfam" id="PF05938">
    <property type="entry name" value="Self-incomp_S1"/>
    <property type="match status" value="1"/>
</dbReference>
<keyword evidence="3 6" id="KW-0713">Self-incompatibility</keyword>
<sequence length="144" mass="16949">MLINIFFFLLITPLNLSIAKHCPFGSRYTVYVTNKLPFDSSKLSFHCASKNDDLGYHDLAINQVFNWSFCEAIFSRTLFFCHFWWGSKEKAFDVFNDPYTCVKGTGNPNILTNCKWEARADGFYLELFNSTSETYYMYHYLEWS</sequence>
<proteinExistence type="inferred from homology"/>
<comment type="similarity">
    <text evidence="2 6">Belongs to the plant self-incompatibility (S1) protein family.</text>
</comment>
<dbReference type="Proteomes" id="UP000004994">
    <property type="component" value="Chromosome 9"/>
</dbReference>
<evidence type="ECO:0000256" key="3">
    <source>
        <dbReference type="ARBA" id="ARBA00022471"/>
    </source>
</evidence>
<dbReference type="GO" id="GO:0005576">
    <property type="term" value="C:extracellular region"/>
    <property type="evidence" value="ECO:0007669"/>
    <property type="project" value="UniProtKB-SubCell"/>
</dbReference>
<protein>
    <recommendedName>
        <fullName evidence="6">S-protein homolog</fullName>
    </recommendedName>
</protein>